<name>A0A7R9B2G9_TIMSH</name>
<comment type="subcellular location">
    <subcellularLocation>
        <location evidence="1 4">Nucleus</location>
    </subcellularLocation>
</comment>
<dbReference type="InterPro" id="IPR007889">
    <property type="entry name" value="HTH_Psq"/>
</dbReference>
<evidence type="ECO:0000256" key="5">
    <source>
        <dbReference type="SAM" id="MobiDB-lite"/>
    </source>
</evidence>
<dbReference type="EMBL" id="OC005146">
    <property type="protein sequence ID" value="CAD7265143.1"/>
    <property type="molecule type" value="Genomic_DNA"/>
</dbReference>
<dbReference type="PANTHER" id="PTHR19303:SF73">
    <property type="entry name" value="PROTEIN PDC2"/>
    <property type="match status" value="1"/>
</dbReference>
<keyword evidence="3 4" id="KW-0539">Nucleus</keyword>
<keyword evidence="2 4" id="KW-0238">DNA-binding</keyword>
<dbReference type="Pfam" id="PF03221">
    <property type="entry name" value="HTH_Tnp_Tc5"/>
    <property type="match status" value="1"/>
</dbReference>
<protein>
    <recommendedName>
        <fullName evidence="6">HTH psq-type domain-containing protein</fullName>
    </recommendedName>
</protein>
<dbReference type="InterPro" id="IPR006600">
    <property type="entry name" value="HTH_CenpB_DNA-bd_dom"/>
</dbReference>
<feature type="compositionally biased region" description="Acidic residues" evidence="5">
    <location>
        <begin position="136"/>
        <end position="156"/>
    </location>
</feature>
<dbReference type="InterPro" id="IPR009057">
    <property type="entry name" value="Homeodomain-like_sf"/>
</dbReference>
<evidence type="ECO:0000313" key="7">
    <source>
        <dbReference type="EMBL" id="CAD7265143.1"/>
    </source>
</evidence>
<evidence type="ECO:0000256" key="3">
    <source>
        <dbReference type="ARBA" id="ARBA00023242"/>
    </source>
</evidence>
<evidence type="ECO:0000256" key="2">
    <source>
        <dbReference type="ARBA" id="ARBA00023125"/>
    </source>
</evidence>
<dbReference type="GO" id="GO:0005634">
    <property type="term" value="C:nucleus"/>
    <property type="evidence" value="ECO:0007669"/>
    <property type="project" value="UniProtKB-SubCell"/>
</dbReference>
<dbReference type="InterPro" id="IPR050863">
    <property type="entry name" value="CenT-Element_Derived"/>
</dbReference>
<dbReference type="SUPFAM" id="SSF46689">
    <property type="entry name" value="Homeodomain-like"/>
    <property type="match status" value="2"/>
</dbReference>
<dbReference type="PANTHER" id="PTHR19303">
    <property type="entry name" value="TRANSPOSON"/>
    <property type="match status" value="1"/>
</dbReference>
<reference evidence="7" key="1">
    <citation type="submission" date="2020-11" db="EMBL/GenBank/DDBJ databases">
        <authorList>
            <person name="Tran Van P."/>
        </authorList>
    </citation>
    <scope>NUCLEOTIDE SEQUENCE</scope>
</reference>
<feature type="DNA-binding region" description="H-T-H motif" evidence="4">
    <location>
        <begin position="27"/>
        <end position="47"/>
    </location>
</feature>
<dbReference type="PROSITE" id="PS50960">
    <property type="entry name" value="HTH_PSQ"/>
    <property type="match status" value="1"/>
</dbReference>
<evidence type="ECO:0000259" key="6">
    <source>
        <dbReference type="PROSITE" id="PS50960"/>
    </source>
</evidence>
<evidence type="ECO:0000256" key="1">
    <source>
        <dbReference type="ARBA" id="ARBA00004123"/>
    </source>
</evidence>
<dbReference type="AlphaFoldDB" id="A0A7R9B2G9"/>
<proteinExistence type="predicted"/>
<evidence type="ECO:0000256" key="4">
    <source>
        <dbReference type="PROSITE-ProRule" id="PRU00320"/>
    </source>
</evidence>
<gene>
    <name evidence="7" type="ORF">TSIB3V08_LOCUS9188</name>
</gene>
<accession>A0A7R9B2G9</accession>
<organism evidence="7">
    <name type="scientific">Timema shepardi</name>
    <name type="common">Walking stick</name>
    <dbReference type="NCBI Taxonomy" id="629360"/>
    <lineage>
        <taxon>Eukaryota</taxon>
        <taxon>Metazoa</taxon>
        <taxon>Ecdysozoa</taxon>
        <taxon>Arthropoda</taxon>
        <taxon>Hexapoda</taxon>
        <taxon>Insecta</taxon>
        <taxon>Pterygota</taxon>
        <taxon>Neoptera</taxon>
        <taxon>Polyneoptera</taxon>
        <taxon>Phasmatodea</taxon>
        <taxon>Timematodea</taxon>
        <taxon>Timematoidea</taxon>
        <taxon>Timematidae</taxon>
        <taxon>Timema</taxon>
    </lineage>
</organism>
<sequence>MSERRTFLTLMKRYEIIQEVDEKMVTKTEIARRHGIPKSTLFTILKMREEIVNAVQKEGHNIKANNLKGATHANLEQAMLEWFSQHRAQNVPINGPMMQRKPDEFALRYLVNMKKGGFNEEKSSYKAIEISPNALEDDEPYLGFEGNDDPMLDIEEQQAHQGAASTESDKLVERGPGRPKLM</sequence>
<feature type="region of interest" description="Disordered" evidence="5">
    <location>
        <begin position="136"/>
        <end position="182"/>
    </location>
</feature>
<dbReference type="GO" id="GO:0003677">
    <property type="term" value="F:DNA binding"/>
    <property type="evidence" value="ECO:0007669"/>
    <property type="project" value="UniProtKB-UniRule"/>
</dbReference>
<feature type="compositionally biased region" description="Basic and acidic residues" evidence="5">
    <location>
        <begin position="167"/>
        <end position="176"/>
    </location>
</feature>
<dbReference type="Gene3D" id="1.10.10.60">
    <property type="entry name" value="Homeodomain-like"/>
    <property type="match status" value="2"/>
</dbReference>
<feature type="domain" description="HTH psq-type" evidence="6">
    <location>
        <begin position="1"/>
        <end position="51"/>
    </location>
</feature>
<dbReference type="Pfam" id="PF04218">
    <property type="entry name" value="CENP-B_N"/>
    <property type="match status" value="1"/>
</dbReference>